<evidence type="ECO:0000259" key="3">
    <source>
        <dbReference type="Pfam" id="PF13004"/>
    </source>
</evidence>
<dbReference type="Pfam" id="PF00560">
    <property type="entry name" value="LRR_1"/>
    <property type="match status" value="1"/>
</dbReference>
<dbReference type="InterPro" id="IPR001611">
    <property type="entry name" value="Leu-rich_rpt"/>
</dbReference>
<evidence type="ECO:0000256" key="2">
    <source>
        <dbReference type="SAM" id="SignalP"/>
    </source>
</evidence>
<dbReference type="RefSeq" id="WP_148730817.1">
    <property type="nucleotide sequence ID" value="NZ_VKLW01000032.1"/>
</dbReference>
<name>A0A5D3FBM9_9BACE</name>
<organism evidence="4 5">
    <name type="scientific">Bacteroides pyogenes</name>
    <dbReference type="NCBI Taxonomy" id="310300"/>
    <lineage>
        <taxon>Bacteria</taxon>
        <taxon>Pseudomonadati</taxon>
        <taxon>Bacteroidota</taxon>
        <taxon>Bacteroidia</taxon>
        <taxon>Bacteroidales</taxon>
        <taxon>Bacteroidaceae</taxon>
        <taxon>Bacteroides</taxon>
    </lineage>
</organism>
<dbReference type="SUPFAM" id="SSF52058">
    <property type="entry name" value="L domain-like"/>
    <property type="match status" value="1"/>
</dbReference>
<dbReference type="InterPro" id="IPR050994">
    <property type="entry name" value="At_inactive_RLKs"/>
</dbReference>
<dbReference type="Pfam" id="PF13004">
    <property type="entry name" value="BACON"/>
    <property type="match status" value="1"/>
</dbReference>
<evidence type="ECO:0000313" key="5">
    <source>
        <dbReference type="Proteomes" id="UP000324383"/>
    </source>
</evidence>
<feature type="chain" id="PRO_5030116427" description="BACON domain-containing protein" evidence="2">
    <location>
        <begin position="21"/>
        <end position="513"/>
    </location>
</feature>
<keyword evidence="5" id="KW-1185">Reference proteome</keyword>
<dbReference type="Gene3D" id="3.80.10.10">
    <property type="entry name" value="Ribonuclease Inhibitor"/>
    <property type="match status" value="1"/>
</dbReference>
<keyword evidence="1" id="KW-0677">Repeat</keyword>
<dbReference type="FunFam" id="3.80.10.10:FF:000383">
    <property type="entry name" value="Leucine-rich repeat receptor protein kinase EMS1"/>
    <property type="match status" value="1"/>
</dbReference>
<dbReference type="CDD" id="cd14948">
    <property type="entry name" value="BACON"/>
    <property type="match status" value="2"/>
</dbReference>
<dbReference type="EMBL" id="VKLW01000032">
    <property type="protein sequence ID" value="TYK32352.1"/>
    <property type="molecule type" value="Genomic_DNA"/>
</dbReference>
<dbReference type="AlphaFoldDB" id="A0A5D3FBM9"/>
<feature type="domain" description="BACON" evidence="3">
    <location>
        <begin position="65"/>
        <end position="121"/>
    </location>
</feature>
<dbReference type="InterPro" id="IPR013783">
    <property type="entry name" value="Ig-like_fold"/>
</dbReference>
<gene>
    <name evidence="4" type="ORF">FNJ60_12540</name>
</gene>
<dbReference type="InterPro" id="IPR024361">
    <property type="entry name" value="BACON"/>
</dbReference>
<evidence type="ECO:0000313" key="4">
    <source>
        <dbReference type="EMBL" id="TYK32352.1"/>
    </source>
</evidence>
<dbReference type="PANTHER" id="PTHR48010:SF76">
    <property type="entry name" value="INACTIVE RECEPTOR KINASE RLK902-RELATED"/>
    <property type="match status" value="1"/>
</dbReference>
<protein>
    <recommendedName>
        <fullName evidence="3">BACON domain-containing protein</fullName>
    </recommendedName>
</protein>
<feature type="signal peptide" evidence="2">
    <location>
        <begin position="1"/>
        <end position="20"/>
    </location>
</feature>
<dbReference type="PROSITE" id="PS51257">
    <property type="entry name" value="PROKAR_LIPOPROTEIN"/>
    <property type="match status" value="1"/>
</dbReference>
<sequence length="513" mass="57801">MMKKSIKTVAACMALLVAVACSEKNEYLFGAKEPFVKLEASAEDEGMFTPDAQEGYGLLRSNARWKVASLSEWLTCSTEKGEFNDTLRFRMEANAGDAREGKIVVYNTVGQRKSDTLVIRQQCAVNFIPKGYAIEIRSKALEKPLTGEEYTEVSFDISSSTSWRVYTKNADSWSTVLTKRGEKDGSGMLIVSKNESVEARSMYVYAQSVEYPTLKDSIEIMQDGRPLVLNIVSPGSKKVLLDNEASTFAFTVKGDGKWKIEGKPEWLQIDKLEYEGDAVVFVKAGSTDAERKAVLTVRSLVQTGKTDMLTVEQKKIPAGRMKDSLALVALYEATGGEHWTYPWKLEMPLSDENWPGVFFDHVNGELRVVDLSLLDYNMEGSLPNEIGWLTEVIKIKLQRNKLSGPLPAAINRLTKLTHIYITSNRFSGEFPDISDLKSLVWLDMDFNRFEGEFPASFLSLPKLTTLKMKYNKFDKNTCVPKRFGGWKLNFYINPQREVDGDKSTDYNLKECTE</sequence>
<evidence type="ECO:0000256" key="1">
    <source>
        <dbReference type="ARBA" id="ARBA00022737"/>
    </source>
</evidence>
<keyword evidence="2" id="KW-0732">Signal</keyword>
<proteinExistence type="predicted"/>
<comment type="caution">
    <text evidence="4">The sequence shown here is derived from an EMBL/GenBank/DDBJ whole genome shotgun (WGS) entry which is preliminary data.</text>
</comment>
<dbReference type="PANTHER" id="PTHR48010">
    <property type="entry name" value="OS05G0588300 PROTEIN"/>
    <property type="match status" value="1"/>
</dbReference>
<dbReference type="Gene3D" id="2.60.40.10">
    <property type="entry name" value="Immunoglobulins"/>
    <property type="match status" value="2"/>
</dbReference>
<dbReference type="InterPro" id="IPR032675">
    <property type="entry name" value="LRR_dom_sf"/>
</dbReference>
<accession>A0A5D3FBM9</accession>
<dbReference type="Proteomes" id="UP000324383">
    <property type="component" value="Unassembled WGS sequence"/>
</dbReference>
<reference evidence="4 5" key="1">
    <citation type="submission" date="2019-07" db="EMBL/GenBank/DDBJ databases">
        <title>Draft Genome Sequences of Bacteroides pyogenes Strains Isolated from the Uterus Holstein Dairy Cows with Metritis.</title>
        <authorList>
            <person name="Cunha F."/>
            <person name="Galvao K.N."/>
            <person name="Jeon S.J."/>
            <person name="Jeong K.C."/>
        </authorList>
    </citation>
    <scope>NUCLEOTIDE SEQUENCE [LARGE SCALE GENOMIC DNA]</scope>
    <source>
        <strain evidence="4 5">KG-31</strain>
    </source>
</reference>